<dbReference type="GO" id="GO:0003677">
    <property type="term" value="F:DNA binding"/>
    <property type="evidence" value="ECO:0007669"/>
    <property type="project" value="InterPro"/>
</dbReference>
<keyword evidence="2" id="KW-1277">Toxin-antitoxin system</keyword>
<dbReference type="STRING" id="1141106.GCA_000308095_02419"/>
<protein>
    <recommendedName>
        <fullName evidence="3">mRNA interferase</fullName>
        <ecNumber evidence="3">3.1.-.-</ecNumber>
    </recommendedName>
</protein>
<dbReference type="InterPro" id="IPR011067">
    <property type="entry name" value="Plasmid_toxin/cell-grow_inhib"/>
</dbReference>
<dbReference type="Proteomes" id="UP000255549">
    <property type="component" value="Unassembled WGS sequence"/>
</dbReference>
<organism evidence="4 5">
    <name type="scientific">Staphylococcus intermedius NCTC 11048</name>
    <dbReference type="NCBI Taxonomy" id="1141106"/>
    <lineage>
        <taxon>Bacteria</taxon>
        <taxon>Bacillati</taxon>
        <taxon>Bacillota</taxon>
        <taxon>Bacilli</taxon>
        <taxon>Bacillales</taxon>
        <taxon>Staphylococcaceae</taxon>
        <taxon>Staphylococcus</taxon>
        <taxon>Staphylococcus intermedius group</taxon>
    </lineage>
</organism>
<dbReference type="GO" id="GO:0004521">
    <property type="term" value="F:RNA endonuclease activity"/>
    <property type="evidence" value="ECO:0007669"/>
    <property type="project" value="TreeGrafter"/>
</dbReference>
<dbReference type="EMBL" id="UHDP01000001">
    <property type="protein sequence ID" value="SUM43846.1"/>
    <property type="molecule type" value="Genomic_DNA"/>
</dbReference>
<dbReference type="GO" id="GO:0016075">
    <property type="term" value="P:rRNA catabolic process"/>
    <property type="evidence" value="ECO:0007669"/>
    <property type="project" value="TreeGrafter"/>
</dbReference>
<dbReference type="Pfam" id="PF02452">
    <property type="entry name" value="PemK_toxin"/>
    <property type="match status" value="1"/>
</dbReference>
<dbReference type="InterPro" id="IPR003477">
    <property type="entry name" value="PemK-like"/>
</dbReference>
<dbReference type="Gene3D" id="2.30.30.110">
    <property type="match status" value="1"/>
</dbReference>
<evidence type="ECO:0000313" key="5">
    <source>
        <dbReference type="Proteomes" id="UP000255549"/>
    </source>
</evidence>
<name>A0A380G037_STAIN</name>
<dbReference type="RefSeq" id="WP_019167422.1">
    <property type="nucleotide sequence ID" value="NZ_CAIB01000033.1"/>
</dbReference>
<dbReference type="EC" id="3.1.-.-" evidence="3"/>
<dbReference type="PIRSF" id="PIRSF033490">
    <property type="entry name" value="MazF"/>
    <property type="match status" value="1"/>
</dbReference>
<evidence type="ECO:0000256" key="1">
    <source>
        <dbReference type="ARBA" id="ARBA00007521"/>
    </source>
</evidence>
<dbReference type="GO" id="GO:0016787">
    <property type="term" value="F:hydrolase activity"/>
    <property type="evidence" value="ECO:0007669"/>
    <property type="project" value="UniProtKB-KW"/>
</dbReference>
<dbReference type="GO" id="GO:0006402">
    <property type="term" value="P:mRNA catabolic process"/>
    <property type="evidence" value="ECO:0007669"/>
    <property type="project" value="TreeGrafter"/>
</dbReference>
<proteinExistence type="inferred from homology"/>
<reference evidence="4 5" key="1">
    <citation type="submission" date="2018-06" db="EMBL/GenBank/DDBJ databases">
        <authorList>
            <consortium name="Pathogen Informatics"/>
            <person name="Doyle S."/>
        </authorList>
    </citation>
    <scope>NUCLEOTIDE SEQUENCE [LARGE SCALE GENOMIC DNA]</scope>
    <source>
        <strain evidence="5">NCTC 11048</strain>
    </source>
</reference>
<dbReference type="AlphaFoldDB" id="A0A380G037"/>
<dbReference type="OrthoDB" id="9808744at2"/>
<evidence type="ECO:0000313" key="4">
    <source>
        <dbReference type="EMBL" id="SUM43846.1"/>
    </source>
</evidence>
<keyword evidence="3" id="KW-0540">Nuclease</keyword>
<keyword evidence="3" id="KW-0255">Endonuclease</keyword>
<comment type="similarity">
    <text evidence="1 3">Belongs to the PemK/MazF family.</text>
</comment>
<evidence type="ECO:0000256" key="3">
    <source>
        <dbReference type="PIRNR" id="PIRNR033490"/>
    </source>
</evidence>
<dbReference type="SUPFAM" id="SSF50118">
    <property type="entry name" value="Cell growth inhibitor/plasmid maintenance toxic component"/>
    <property type="match status" value="1"/>
</dbReference>
<dbReference type="PANTHER" id="PTHR33988">
    <property type="entry name" value="ENDORIBONUCLEASE MAZF-RELATED"/>
    <property type="match status" value="1"/>
</dbReference>
<gene>
    <name evidence="4" type="primary">pemK</name>
    <name evidence="4" type="ORF">NCTC11048_00177</name>
</gene>
<keyword evidence="3 4" id="KW-0378">Hydrolase</keyword>
<sequence length="116" mass="13371">MNSISQGTLIYIDFEPSKGSEIKKRRPAIVISRDEYNLASNLVIVCPITSTDKDRPYFVPINNKNLKPNSKVNTKQVYSLDYTERAGRNIQIIGRVTNKELMNIAQHFLMNFNFNF</sequence>
<keyword evidence="5" id="KW-1185">Reference proteome</keyword>
<evidence type="ECO:0000256" key="2">
    <source>
        <dbReference type="ARBA" id="ARBA00022649"/>
    </source>
</evidence>
<comment type="function">
    <text evidence="3">Toxic component of a type II toxin-antitoxin (TA) system.</text>
</comment>
<accession>A0A380G037</accession>